<dbReference type="PRINTS" id="PR00502">
    <property type="entry name" value="NUDIXFAMILY"/>
</dbReference>
<dbReference type="InterPro" id="IPR020084">
    <property type="entry name" value="NUDIX_hydrolase_CS"/>
</dbReference>
<dbReference type="GO" id="GO:0016787">
    <property type="term" value="F:hydrolase activity"/>
    <property type="evidence" value="ECO:0007669"/>
    <property type="project" value="UniProtKB-KW"/>
</dbReference>
<dbReference type="PANTHER" id="PTHR43046">
    <property type="entry name" value="GDP-MANNOSE MANNOSYL HYDROLASE"/>
    <property type="match status" value="1"/>
</dbReference>
<dbReference type="PANTHER" id="PTHR43046:SF2">
    <property type="entry name" value="8-OXO-DGTP DIPHOSPHATASE-RELATED"/>
    <property type="match status" value="1"/>
</dbReference>
<dbReference type="Proteomes" id="UP000657177">
    <property type="component" value="Unassembled WGS sequence"/>
</dbReference>
<proteinExistence type="inferred from homology"/>
<dbReference type="SUPFAM" id="SSF55811">
    <property type="entry name" value="Nudix"/>
    <property type="match status" value="1"/>
</dbReference>
<dbReference type="AlphaFoldDB" id="A0A8J6HZC3"/>
<dbReference type="PROSITE" id="PS51462">
    <property type="entry name" value="NUDIX"/>
    <property type="match status" value="1"/>
</dbReference>
<dbReference type="RefSeq" id="WP_181339126.1">
    <property type="nucleotide sequence ID" value="NZ_JAAKDE010000006.1"/>
</dbReference>
<reference evidence="5" key="1">
    <citation type="submission" date="2020-06" db="EMBL/GenBank/DDBJ databases">
        <title>Novel chitinolytic bacterium.</title>
        <authorList>
            <person name="Ungkulpasvich U."/>
            <person name="Kosugi A."/>
            <person name="Uke A."/>
        </authorList>
    </citation>
    <scope>NUCLEOTIDE SEQUENCE</scope>
    <source>
        <strain evidence="5">UUS1-1</strain>
    </source>
</reference>
<comment type="caution">
    <text evidence="5">The sequence shown here is derived from an EMBL/GenBank/DDBJ whole genome shotgun (WGS) entry which is preliminary data.</text>
</comment>
<dbReference type="EMBL" id="JAAKDE010000006">
    <property type="protein sequence ID" value="MBA2132675.1"/>
    <property type="molecule type" value="Genomic_DNA"/>
</dbReference>
<dbReference type="PROSITE" id="PS00893">
    <property type="entry name" value="NUDIX_BOX"/>
    <property type="match status" value="1"/>
</dbReference>
<name>A0A8J6HZC3_9FIRM</name>
<dbReference type="InterPro" id="IPR015797">
    <property type="entry name" value="NUDIX_hydrolase-like_dom_sf"/>
</dbReference>
<comment type="cofactor">
    <cofactor evidence="1">
        <name>Mg(2+)</name>
        <dbReference type="ChEBI" id="CHEBI:18420"/>
    </cofactor>
</comment>
<evidence type="ECO:0000256" key="3">
    <source>
        <dbReference type="RuleBase" id="RU003476"/>
    </source>
</evidence>
<evidence type="ECO:0000313" key="6">
    <source>
        <dbReference type="Proteomes" id="UP000657177"/>
    </source>
</evidence>
<dbReference type="InterPro" id="IPR000086">
    <property type="entry name" value="NUDIX_hydrolase_dom"/>
</dbReference>
<dbReference type="InterPro" id="IPR020476">
    <property type="entry name" value="Nudix_hydrolase"/>
</dbReference>
<dbReference type="Gene3D" id="3.90.79.10">
    <property type="entry name" value="Nucleoside Triphosphate Pyrophosphohydrolase"/>
    <property type="match status" value="1"/>
</dbReference>
<comment type="similarity">
    <text evidence="3">Belongs to the Nudix hydrolase family.</text>
</comment>
<evidence type="ECO:0000259" key="4">
    <source>
        <dbReference type="PROSITE" id="PS51462"/>
    </source>
</evidence>
<evidence type="ECO:0000256" key="2">
    <source>
        <dbReference type="ARBA" id="ARBA00022801"/>
    </source>
</evidence>
<accession>A0A8J6HZC3</accession>
<evidence type="ECO:0000256" key="1">
    <source>
        <dbReference type="ARBA" id="ARBA00001946"/>
    </source>
</evidence>
<protein>
    <submittedName>
        <fullName evidence="5">NUDIX domain-containing protein</fullName>
    </submittedName>
</protein>
<sequence length="174" mass="20164">MLFDFALGRQESCPENAKVHHREAVRGVILQEDKLLMVLLKSGDYKFPGGGIDTGESHEEALRREVREETGYPDCEILEKIGVVVEREADAYEEDAFFEMRSHYYLCRVSGRPAFQKLDAYEKELDFCPVWVPLDQALCANEEILRKGTKELNPWVQRETMVLKILKEQKNQIL</sequence>
<dbReference type="CDD" id="cd02883">
    <property type="entry name" value="NUDIX_Hydrolase"/>
    <property type="match status" value="1"/>
</dbReference>
<organism evidence="5 6">
    <name type="scientific">Capillibacterium thermochitinicola</name>
    <dbReference type="NCBI Taxonomy" id="2699427"/>
    <lineage>
        <taxon>Bacteria</taxon>
        <taxon>Bacillati</taxon>
        <taxon>Bacillota</taxon>
        <taxon>Capillibacterium</taxon>
    </lineage>
</organism>
<keyword evidence="2 3" id="KW-0378">Hydrolase</keyword>
<feature type="domain" description="Nudix hydrolase" evidence="4">
    <location>
        <begin position="20"/>
        <end position="158"/>
    </location>
</feature>
<evidence type="ECO:0000313" key="5">
    <source>
        <dbReference type="EMBL" id="MBA2132675.1"/>
    </source>
</evidence>
<dbReference type="Pfam" id="PF00293">
    <property type="entry name" value="NUDIX"/>
    <property type="match status" value="1"/>
</dbReference>
<gene>
    <name evidence="5" type="ORF">G5B42_03850</name>
</gene>
<keyword evidence="6" id="KW-1185">Reference proteome</keyword>